<sequence length="57" mass="6753">MRSVISVMKCHKRFMTLKTHLGSRFLEKCHSVIRGHVQFNKEHVRETDETTQNQKIA</sequence>
<proteinExistence type="predicted"/>
<dbReference type="EMBL" id="BAABRU010000004">
    <property type="protein sequence ID" value="GAA5527608.1"/>
    <property type="molecule type" value="Genomic_DNA"/>
</dbReference>
<accession>A0ABP9WYE1</accession>
<protein>
    <submittedName>
        <fullName evidence="1">Uncharacterized protein</fullName>
    </submittedName>
</protein>
<gene>
    <name evidence="1" type="ORF">Hgul01_01396</name>
</gene>
<dbReference type="Proteomes" id="UP001428290">
    <property type="component" value="Unassembled WGS sequence"/>
</dbReference>
<name>A0ABP9WYE1_9CHLR</name>
<comment type="caution">
    <text evidence="1">The sequence shown here is derived from an EMBL/GenBank/DDBJ whole genome shotgun (WGS) entry which is preliminary data.</text>
</comment>
<evidence type="ECO:0000313" key="1">
    <source>
        <dbReference type="EMBL" id="GAA5527608.1"/>
    </source>
</evidence>
<keyword evidence="2" id="KW-1185">Reference proteome</keyword>
<organism evidence="1 2">
    <name type="scientific">Herpetosiphon gulosus</name>
    <dbReference type="NCBI Taxonomy" id="1973496"/>
    <lineage>
        <taxon>Bacteria</taxon>
        <taxon>Bacillati</taxon>
        <taxon>Chloroflexota</taxon>
        <taxon>Chloroflexia</taxon>
        <taxon>Herpetosiphonales</taxon>
        <taxon>Herpetosiphonaceae</taxon>
        <taxon>Herpetosiphon</taxon>
    </lineage>
</organism>
<reference evidence="1 2" key="1">
    <citation type="submission" date="2024-02" db="EMBL/GenBank/DDBJ databases">
        <title>Herpetosiphon gulosus NBRC 112829.</title>
        <authorList>
            <person name="Ichikawa N."/>
            <person name="Katano-Makiyama Y."/>
            <person name="Hidaka K."/>
        </authorList>
    </citation>
    <scope>NUCLEOTIDE SEQUENCE [LARGE SCALE GENOMIC DNA]</scope>
    <source>
        <strain evidence="1 2">NBRC 112829</strain>
    </source>
</reference>
<evidence type="ECO:0000313" key="2">
    <source>
        <dbReference type="Proteomes" id="UP001428290"/>
    </source>
</evidence>